<evidence type="ECO:0000313" key="3">
    <source>
        <dbReference type="Proteomes" id="UP000279236"/>
    </source>
</evidence>
<feature type="compositionally biased region" description="Low complexity" evidence="1">
    <location>
        <begin position="14"/>
        <end position="26"/>
    </location>
</feature>
<evidence type="ECO:0000256" key="1">
    <source>
        <dbReference type="SAM" id="MobiDB-lite"/>
    </source>
</evidence>
<protein>
    <submittedName>
        <fullName evidence="2">Uncharacterized protein</fullName>
    </submittedName>
</protein>
<evidence type="ECO:0000313" key="2">
    <source>
        <dbReference type="EMBL" id="RSH79047.1"/>
    </source>
</evidence>
<organism evidence="2 3">
    <name type="scientific">Apiotrichum porosum</name>
    <dbReference type="NCBI Taxonomy" id="105984"/>
    <lineage>
        <taxon>Eukaryota</taxon>
        <taxon>Fungi</taxon>
        <taxon>Dikarya</taxon>
        <taxon>Basidiomycota</taxon>
        <taxon>Agaricomycotina</taxon>
        <taxon>Tremellomycetes</taxon>
        <taxon>Trichosporonales</taxon>
        <taxon>Trichosporonaceae</taxon>
        <taxon>Apiotrichum</taxon>
    </lineage>
</organism>
<sequence length="165" mass="18284">MEASCLPHSHSALTPIPITRPSRPTSIVESECNTNETLSDGEGNNRIIVMGPMDLTSIHPVLNDHPSPPTMSLVSIPHLLGESRAYSPDDEYLNLADLSLDDLDLSDVNLLDDEEDDEDALSVHTIKVRFLCEDGDRRKIKFWSSANIQEALAQYAAKRQMDSRA</sequence>
<comment type="caution">
    <text evidence="2">The sequence shown here is derived from an EMBL/GenBank/DDBJ whole genome shotgun (WGS) entry which is preliminary data.</text>
</comment>
<proteinExistence type="predicted"/>
<accession>A0A427XJW5</accession>
<dbReference type="RefSeq" id="XP_028474194.1">
    <property type="nucleotide sequence ID" value="XM_028617731.1"/>
</dbReference>
<dbReference type="Proteomes" id="UP000279236">
    <property type="component" value="Unassembled WGS sequence"/>
</dbReference>
<reference evidence="2 3" key="1">
    <citation type="submission" date="2018-11" db="EMBL/GenBank/DDBJ databases">
        <title>Genome sequence of Apiotrichum porosum DSM 27194.</title>
        <authorList>
            <person name="Aliyu H."/>
            <person name="Gorte O."/>
            <person name="Ochsenreither K."/>
        </authorList>
    </citation>
    <scope>NUCLEOTIDE SEQUENCE [LARGE SCALE GENOMIC DNA]</scope>
    <source>
        <strain evidence="2 3">DSM 27194</strain>
    </source>
</reference>
<gene>
    <name evidence="2" type="ORF">EHS24_001975</name>
</gene>
<name>A0A427XJW5_9TREE</name>
<dbReference type="GeneID" id="39586518"/>
<dbReference type="EMBL" id="RSCE01000011">
    <property type="protein sequence ID" value="RSH79047.1"/>
    <property type="molecule type" value="Genomic_DNA"/>
</dbReference>
<dbReference type="AlphaFoldDB" id="A0A427XJW5"/>
<feature type="region of interest" description="Disordered" evidence="1">
    <location>
        <begin position="1"/>
        <end position="26"/>
    </location>
</feature>
<keyword evidence="3" id="KW-1185">Reference proteome</keyword>